<dbReference type="EMBL" id="AP006498">
    <property type="protein sequence ID" value="BAM81830.1"/>
    <property type="molecule type" value="Genomic_DNA"/>
</dbReference>
<dbReference type="GeneID" id="16996148"/>
<feature type="compositionally biased region" description="Basic and acidic residues" evidence="1">
    <location>
        <begin position="1"/>
        <end position="11"/>
    </location>
</feature>
<reference evidence="3 4" key="1">
    <citation type="journal article" date="2004" name="Nature">
        <title>Genome sequence of the ultrasmall unicellular red alga Cyanidioschyzon merolae 10D.</title>
        <authorList>
            <person name="Matsuzaki M."/>
            <person name="Misumi O."/>
            <person name="Shin-i T."/>
            <person name="Maruyama S."/>
            <person name="Takahara M."/>
            <person name="Miyagishima S."/>
            <person name="Mori T."/>
            <person name="Nishida K."/>
            <person name="Yagisawa F."/>
            <person name="Nishida K."/>
            <person name="Yoshida Y."/>
            <person name="Nishimura Y."/>
            <person name="Nakao S."/>
            <person name="Kobayashi T."/>
            <person name="Momoyama Y."/>
            <person name="Higashiyama T."/>
            <person name="Minoda A."/>
            <person name="Sano M."/>
            <person name="Nomoto H."/>
            <person name="Oishi K."/>
            <person name="Hayashi H."/>
            <person name="Ohta F."/>
            <person name="Nishizaka S."/>
            <person name="Haga S."/>
            <person name="Miura S."/>
            <person name="Morishita T."/>
            <person name="Kabeya Y."/>
            <person name="Terasawa K."/>
            <person name="Suzuki Y."/>
            <person name="Ishii Y."/>
            <person name="Asakawa S."/>
            <person name="Takano H."/>
            <person name="Ohta N."/>
            <person name="Kuroiwa H."/>
            <person name="Tanaka K."/>
            <person name="Shimizu N."/>
            <person name="Sugano S."/>
            <person name="Sato N."/>
            <person name="Nozaki H."/>
            <person name="Ogasawara N."/>
            <person name="Kohara Y."/>
            <person name="Kuroiwa T."/>
        </authorList>
    </citation>
    <scope>NUCLEOTIDE SEQUENCE [LARGE SCALE GENOMIC DNA]</scope>
    <source>
        <strain evidence="3 4">10D</strain>
    </source>
</reference>
<dbReference type="RefSeq" id="XP_005537866.1">
    <property type="nucleotide sequence ID" value="XM_005537809.1"/>
</dbReference>
<reference evidence="3 4" key="2">
    <citation type="journal article" date="2007" name="BMC Biol.">
        <title>A 100%-complete sequence reveals unusually simple genomic features in the hot-spring red alga Cyanidioschyzon merolae.</title>
        <authorList>
            <person name="Nozaki H."/>
            <person name="Takano H."/>
            <person name="Misumi O."/>
            <person name="Terasawa K."/>
            <person name="Matsuzaki M."/>
            <person name="Maruyama S."/>
            <person name="Nishida K."/>
            <person name="Yagisawa F."/>
            <person name="Yoshida Y."/>
            <person name="Fujiwara T."/>
            <person name="Takio S."/>
            <person name="Tamura K."/>
            <person name="Chung S.J."/>
            <person name="Nakamura S."/>
            <person name="Kuroiwa H."/>
            <person name="Tanaka K."/>
            <person name="Sato N."/>
            <person name="Kuroiwa T."/>
        </authorList>
    </citation>
    <scope>NUCLEOTIDE SEQUENCE [LARGE SCALE GENOMIC DNA]</scope>
    <source>
        <strain evidence="3 4">10D</strain>
    </source>
</reference>
<dbReference type="Gene3D" id="2.30.30.100">
    <property type="match status" value="1"/>
</dbReference>
<evidence type="ECO:0000259" key="2">
    <source>
        <dbReference type="SMART" id="SM00651"/>
    </source>
</evidence>
<keyword evidence="4" id="KW-1185">Reference proteome</keyword>
<gene>
    <name evidence="3" type="ORF">CYME_CMP206C</name>
</gene>
<dbReference type="InterPro" id="IPR001163">
    <property type="entry name" value="Sm_dom_euk/arc"/>
</dbReference>
<feature type="domain" description="Sm" evidence="2">
    <location>
        <begin position="70"/>
        <end position="199"/>
    </location>
</feature>
<dbReference type="HOGENOM" id="CLU_1344965_0_0_1"/>
<dbReference type="Gramene" id="CMP206CT">
    <property type="protein sequence ID" value="CMP206CT"/>
    <property type="gene ID" value="CMP206C"/>
</dbReference>
<dbReference type="OrthoDB" id="274944at2759"/>
<dbReference type="SMART" id="SM00651">
    <property type="entry name" value="Sm"/>
    <property type="match status" value="1"/>
</dbReference>
<dbReference type="AlphaFoldDB" id="M1V655"/>
<feature type="region of interest" description="Disordered" evidence="1">
    <location>
        <begin position="1"/>
        <end position="70"/>
    </location>
</feature>
<dbReference type="STRING" id="280699.M1V655"/>
<dbReference type="SUPFAM" id="SSF50182">
    <property type="entry name" value="Sm-like ribonucleoproteins"/>
    <property type="match status" value="1"/>
</dbReference>
<dbReference type="InterPro" id="IPR010920">
    <property type="entry name" value="LSM_dom_sf"/>
</dbReference>
<dbReference type="Pfam" id="PF01423">
    <property type="entry name" value="LSM"/>
    <property type="match status" value="1"/>
</dbReference>
<name>M1V655_CYAM1</name>
<evidence type="ECO:0000256" key="1">
    <source>
        <dbReference type="SAM" id="MobiDB-lite"/>
    </source>
</evidence>
<dbReference type="OMA" id="TQHDDAK"/>
<accession>M1V655</accession>
<sequence length="204" mass="21683">MDPKHPRDRSGQNRRRQAGTKATSARPATGGSGTRNRGWQSERGRSSGARPQAREKRPVRASPAGPVSALEVSPWSGQTVQVLLVGGRCVIGKLVGWDTLANLVLEDAVEYFQDAREASSELVAAPIGSSSALGIGVQPREVSAIYTCAAEAWQASKSSTEQTLHVRALLPTKSPMSTHWQRKLGRVVLRGPSVATLGLPDADA</sequence>
<organism evidence="3 4">
    <name type="scientific">Cyanidioschyzon merolae (strain NIES-3377 / 10D)</name>
    <name type="common">Unicellular red alga</name>
    <dbReference type="NCBI Taxonomy" id="280699"/>
    <lineage>
        <taxon>Eukaryota</taxon>
        <taxon>Rhodophyta</taxon>
        <taxon>Bangiophyceae</taxon>
        <taxon>Cyanidiales</taxon>
        <taxon>Cyanidiaceae</taxon>
        <taxon>Cyanidioschyzon</taxon>
    </lineage>
</organism>
<dbReference type="Proteomes" id="UP000007014">
    <property type="component" value="Chromosome 16"/>
</dbReference>
<dbReference type="KEGG" id="cme:CYME_CMP206C"/>
<proteinExistence type="predicted"/>
<evidence type="ECO:0000313" key="4">
    <source>
        <dbReference type="Proteomes" id="UP000007014"/>
    </source>
</evidence>
<protein>
    <submittedName>
        <fullName evidence="3">Similar to U6 snRNA-associated Sm-like protein LSm7</fullName>
    </submittedName>
</protein>
<evidence type="ECO:0000313" key="3">
    <source>
        <dbReference type="EMBL" id="BAM81830.1"/>
    </source>
</evidence>